<reference evidence="2 3" key="1">
    <citation type="journal article" date="2024" name="G3 (Bethesda)">
        <title>Genome assembly of Hibiscus sabdariffa L. provides insights into metabolisms of medicinal natural products.</title>
        <authorList>
            <person name="Kim T."/>
        </authorList>
    </citation>
    <scope>NUCLEOTIDE SEQUENCE [LARGE SCALE GENOMIC DNA]</scope>
    <source>
        <strain evidence="2">TK-2024</strain>
        <tissue evidence="2">Old leaves</tissue>
    </source>
</reference>
<sequence>MPNHKGLNAMVEDDSKKVKEKFSEVSTPLGWVWKKLVEHEILENTNGTRKTDIFCEFHGEDGHVIQECVEFSKNQKGKAHANKTNKDFDDEPVPEYHESIKESEAEEFLKILKHSEFNVVEQLNRLPARISMLSLLLSSEPHRNTLVKLLNQTFVPKEVSVDMVDRLVGNIAMDNFIPFSDEEIPEGTRGSHKALHITTRCKGHILPGVLIDNGPALNVLSLATLKKLPIYSTHMKAYQNAVRAFDGTQRDVLGKITIPLLIGSTKYEVDFVVMDIKTTYSCLLGRPWIHAVGAVPSTLHQKLIFVIDGKLVTVRAEEDIISTIATDKTYIEMEEDEVECSFRSLELVSVAFMEENKERKAAIAKNQERRRARLTGEDLPWDTIIFPPIGQSFVSRGLLDPKQMEEGNSPNHNPRKFKNFSETVDGNENGQMDLSLCLKSLGINVVIEDDGESPYLRKIGLCPPGFELNN</sequence>
<gene>
    <name evidence="2" type="ORF">V6N11_021160</name>
</gene>
<dbReference type="Proteomes" id="UP001396334">
    <property type="component" value="Unassembled WGS sequence"/>
</dbReference>
<dbReference type="PANTHER" id="PTHR32108:SF9">
    <property type="entry name" value="REVERSE TRANSCRIPTASE RNASE H-LIKE DOMAIN-CONTAINING PROTEIN"/>
    <property type="match status" value="1"/>
</dbReference>
<comment type="caution">
    <text evidence="2">The sequence shown here is derived from an EMBL/GenBank/DDBJ whole genome shotgun (WGS) entry which is preliminary data.</text>
</comment>
<name>A0ABR2AHJ2_9ROSI</name>
<evidence type="ECO:0000313" key="3">
    <source>
        <dbReference type="Proteomes" id="UP001396334"/>
    </source>
</evidence>
<organism evidence="2 3">
    <name type="scientific">Hibiscus sabdariffa</name>
    <name type="common">roselle</name>
    <dbReference type="NCBI Taxonomy" id="183260"/>
    <lineage>
        <taxon>Eukaryota</taxon>
        <taxon>Viridiplantae</taxon>
        <taxon>Streptophyta</taxon>
        <taxon>Embryophyta</taxon>
        <taxon>Tracheophyta</taxon>
        <taxon>Spermatophyta</taxon>
        <taxon>Magnoliopsida</taxon>
        <taxon>eudicotyledons</taxon>
        <taxon>Gunneridae</taxon>
        <taxon>Pentapetalae</taxon>
        <taxon>rosids</taxon>
        <taxon>malvids</taxon>
        <taxon>Malvales</taxon>
        <taxon>Malvaceae</taxon>
        <taxon>Malvoideae</taxon>
        <taxon>Hibiscus</taxon>
    </lineage>
</organism>
<protein>
    <submittedName>
        <fullName evidence="2">Uncharacterized protein</fullName>
    </submittedName>
</protein>
<dbReference type="CDD" id="cd00303">
    <property type="entry name" value="retropepsin_like"/>
    <property type="match status" value="1"/>
</dbReference>
<feature type="region of interest" description="Disordered" evidence="1">
    <location>
        <begin position="401"/>
        <end position="424"/>
    </location>
</feature>
<dbReference type="InterPro" id="IPR021109">
    <property type="entry name" value="Peptidase_aspartic_dom_sf"/>
</dbReference>
<dbReference type="EMBL" id="JBBPBN010000247">
    <property type="protein sequence ID" value="KAK8492494.1"/>
    <property type="molecule type" value="Genomic_DNA"/>
</dbReference>
<keyword evidence="3" id="KW-1185">Reference proteome</keyword>
<dbReference type="Gene3D" id="2.40.70.10">
    <property type="entry name" value="Acid Proteases"/>
    <property type="match status" value="1"/>
</dbReference>
<evidence type="ECO:0000313" key="2">
    <source>
        <dbReference type="EMBL" id="KAK8492494.1"/>
    </source>
</evidence>
<accession>A0ABR2AHJ2</accession>
<proteinExistence type="predicted"/>
<evidence type="ECO:0000256" key="1">
    <source>
        <dbReference type="SAM" id="MobiDB-lite"/>
    </source>
</evidence>
<dbReference type="PANTHER" id="PTHR32108">
    <property type="entry name" value="DNA-DIRECTED RNA POLYMERASE SUBUNIT ALPHA"/>
    <property type="match status" value="1"/>
</dbReference>